<comment type="caution">
    <text evidence="1">The sequence shown here is derived from an EMBL/GenBank/DDBJ whole genome shotgun (WGS) entry which is preliminary data.</text>
</comment>
<name>A0A1Y2PFN6_9FLAO</name>
<dbReference type="RefSeq" id="WP_086029126.1">
    <property type="nucleotide sequence ID" value="NZ_LAPZ01000001.1"/>
</dbReference>
<keyword evidence="2" id="KW-1185">Reference proteome</keyword>
<dbReference type="STRING" id="1635173.WH52_01365"/>
<dbReference type="InParanoid" id="A0A1Y2PFN6"/>
<dbReference type="EMBL" id="LAPZ01000001">
    <property type="protein sequence ID" value="OSY89316.1"/>
    <property type="molecule type" value="Genomic_DNA"/>
</dbReference>
<organism evidence="1 2">
    <name type="scientific">Tenacibaculum holothuriorum</name>
    <dbReference type="NCBI Taxonomy" id="1635173"/>
    <lineage>
        <taxon>Bacteria</taxon>
        <taxon>Pseudomonadati</taxon>
        <taxon>Bacteroidota</taxon>
        <taxon>Flavobacteriia</taxon>
        <taxon>Flavobacteriales</taxon>
        <taxon>Flavobacteriaceae</taxon>
        <taxon>Tenacibaculum</taxon>
    </lineage>
</organism>
<reference evidence="1 2" key="1">
    <citation type="submission" date="2015-03" db="EMBL/GenBank/DDBJ databases">
        <title>Genome sequence of Tenacibaculum sp. S2-2, isolated from intestinal microbiota of sea cucumber, Apostichopus japonicas.</title>
        <authorList>
            <person name="Shao Z."/>
            <person name="Wang L."/>
            <person name="Li X."/>
        </authorList>
    </citation>
    <scope>NUCLEOTIDE SEQUENCE [LARGE SCALE GENOMIC DNA]</scope>
    <source>
        <strain evidence="1 2">S2-2</strain>
    </source>
</reference>
<proteinExistence type="predicted"/>
<dbReference type="OrthoDB" id="1360000at2"/>
<evidence type="ECO:0000313" key="1">
    <source>
        <dbReference type="EMBL" id="OSY89316.1"/>
    </source>
</evidence>
<evidence type="ECO:0000313" key="2">
    <source>
        <dbReference type="Proteomes" id="UP000194221"/>
    </source>
</evidence>
<gene>
    <name evidence="1" type="ORF">WH52_01365</name>
</gene>
<dbReference type="Proteomes" id="UP000194221">
    <property type="component" value="Unassembled WGS sequence"/>
</dbReference>
<sequence>MAYYPKQQQYYPYQGNNPQQFNQAPAPFWKGGRKPKKSGFRVIQAYGAEKGLFLAGWKIYKGKRWNVKVFRDKYQKEIAPTVSESGKKWCSVRVILSSSLENTISIGAYMNIGNHKVYLDEWNWIMNPNANNGGYIGKRFSKKK</sequence>
<accession>A0A1Y2PFN6</accession>
<protein>
    <submittedName>
        <fullName evidence="1">Uncharacterized protein</fullName>
    </submittedName>
</protein>
<dbReference type="AlphaFoldDB" id="A0A1Y2PFN6"/>